<evidence type="ECO:0000256" key="2">
    <source>
        <dbReference type="ARBA" id="ARBA00010211"/>
    </source>
</evidence>
<protein>
    <submittedName>
        <fullName evidence="6">5-carboxymethyl-2-hydroxymuconate isomerase</fullName>
    </submittedName>
</protein>
<dbReference type="InterPro" id="IPR036663">
    <property type="entry name" value="Fumarylacetoacetase_C_sf"/>
</dbReference>
<keyword evidence="3" id="KW-0479">Metal-binding</keyword>
<dbReference type="InterPro" id="IPR051121">
    <property type="entry name" value="FAH"/>
</dbReference>
<evidence type="ECO:0000259" key="5">
    <source>
        <dbReference type="Pfam" id="PF01557"/>
    </source>
</evidence>
<accession>A0A410GGI1</accession>
<dbReference type="EMBL" id="CP022987">
    <property type="protein sequence ID" value="QAA95379.1"/>
    <property type="molecule type" value="Genomic_DNA"/>
</dbReference>
<gene>
    <name evidence="6" type="ORF">CKA81_17035</name>
</gene>
<dbReference type="RefSeq" id="WP_128356401.1">
    <property type="nucleotide sequence ID" value="NZ_CP022987.1"/>
</dbReference>
<comment type="cofactor">
    <cofactor evidence="1">
        <name>Mg(2+)</name>
        <dbReference type="ChEBI" id="CHEBI:18420"/>
    </cofactor>
</comment>
<keyword evidence="4" id="KW-0378">Hydrolase</keyword>
<evidence type="ECO:0000313" key="7">
    <source>
        <dbReference type="Proteomes" id="UP000283474"/>
    </source>
</evidence>
<comment type="similarity">
    <text evidence="2">Belongs to the FAH family.</text>
</comment>
<feature type="domain" description="Fumarylacetoacetase-like C-terminal" evidence="5">
    <location>
        <begin position="80"/>
        <end position="284"/>
    </location>
</feature>
<dbReference type="PANTHER" id="PTHR42796">
    <property type="entry name" value="FUMARYLACETOACETATE HYDROLASE DOMAIN-CONTAINING PROTEIN 2A-RELATED"/>
    <property type="match status" value="1"/>
</dbReference>
<dbReference type="InterPro" id="IPR011234">
    <property type="entry name" value="Fumarylacetoacetase-like_C"/>
</dbReference>
<reference evidence="6 7" key="1">
    <citation type="submission" date="2017-08" db="EMBL/GenBank/DDBJ databases">
        <authorList>
            <person name="Park S.-J."/>
            <person name="Kim H."/>
        </authorList>
    </citation>
    <scope>NUCLEOTIDE SEQUENCE [LARGE SCALE GENOMIC DNA]</scope>
    <source>
        <strain evidence="7">ye3</strain>
    </source>
</reference>
<evidence type="ECO:0000256" key="4">
    <source>
        <dbReference type="ARBA" id="ARBA00022801"/>
    </source>
</evidence>
<keyword evidence="6" id="KW-0413">Isomerase</keyword>
<dbReference type="Proteomes" id="UP000283474">
    <property type="component" value="Chromosome"/>
</dbReference>
<dbReference type="Gene3D" id="3.90.850.10">
    <property type="entry name" value="Fumarylacetoacetase-like, C-terminal domain"/>
    <property type="match status" value="1"/>
</dbReference>
<proteinExistence type="inferred from homology"/>
<dbReference type="FunFam" id="3.90.850.10:FF:000002">
    <property type="entry name" value="2-hydroxyhepta-2,4-diene-1,7-dioate isomerase"/>
    <property type="match status" value="1"/>
</dbReference>
<dbReference type="PANTHER" id="PTHR42796:SF4">
    <property type="entry name" value="FUMARYLACETOACETATE HYDROLASE DOMAIN-CONTAINING PROTEIN 2A"/>
    <property type="match status" value="1"/>
</dbReference>
<dbReference type="GO" id="GO:0046872">
    <property type="term" value="F:metal ion binding"/>
    <property type="evidence" value="ECO:0007669"/>
    <property type="project" value="UniProtKB-KW"/>
</dbReference>
<dbReference type="AlphaFoldDB" id="A0A410GGI1"/>
<dbReference type="GO" id="GO:0019752">
    <property type="term" value="P:carboxylic acid metabolic process"/>
    <property type="evidence" value="ECO:0007669"/>
    <property type="project" value="UniProtKB-ARBA"/>
</dbReference>
<sequence length="288" mass="30546">MKLVSYRESQDGAAQARYGAVANGDSIHDLTTAQAPTLRMALSSEGIEGIAARADAMAKQARGIPLGSVVLLPPIPDPDKILCVGLNYFLHAKEAGMDVPARPSIFVRFGSSVVGHDNPVQHPGISEQFDFEAELAVVIGRRAYRVSEADALDYVAGYSCLAENSVRDWQRHSNQATPGKNFVGSGAFGPWLVTPDEAGPVESMMVTGRLNGEQVQGDSAANMIFSVAQTISYLSTFTELLPGDVISTGTPSGVGFSRKPPLYLRPGDVFEVDISGVGLLRNPVAQAN</sequence>
<dbReference type="GO" id="GO:0016853">
    <property type="term" value="F:isomerase activity"/>
    <property type="evidence" value="ECO:0007669"/>
    <property type="project" value="UniProtKB-KW"/>
</dbReference>
<organism evidence="6 7">
    <name type="scientific">Pollutimonas thiosulfatoxidans</name>
    <dbReference type="NCBI Taxonomy" id="2028345"/>
    <lineage>
        <taxon>Bacteria</taxon>
        <taxon>Pseudomonadati</taxon>
        <taxon>Pseudomonadota</taxon>
        <taxon>Betaproteobacteria</taxon>
        <taxon>Burkholderiales</taxon>
        <taxon>Alcaligenaceae</taxon>
        <taxon>Pollutimonas</taxon>
    </lineage>
</organism>
<dbReference type="OrthoDB" id="9805307at2"/>
<dbReference type="GO" id="GO:0016787">
    <property type="term" value="F:hydrolase activity"/>
    <property type="evidence" value="ECO:0007669"/>
    <property type="project" value="UniProtKB-KW"/>
</dbReference>
<evidence type="ECO:0000256" key="1">
    <source>
        <dbReference type="ARBA" id="ARBA00001946"/>
    </source>
</evidence>
<name>A0A410GGI1_9BURK</name>
<dbReference type="Pfam" id="PF01557">
    <property type="entry name" value="FAA_hydrolase"/>
    <property type="match status" value="1"/>
</dbReference>
<keyword evidence="7" id="KW-1185">Reference proteome</keyword>
<evidence type="ECO:0000256" key="3">
    <source>
        <dbReference type="ARBA" id="ARBA00022723"/>
    </source>
</evidence>
<evidence type="ECO:0000313" key="6">
    <source>
        <dbReference type="EMBL" id="QAA95379.1"/>
    </source>
</evidence>
<dbReference type="SUPFAM" id="SSF56529">
    <property type="entry name" value="FAH"/>
    <property type="match status" value="1"/>
</dbReference>
<dbReference type="KEGG" id="pus:CKA81_17035"/>